<dbReference type="PANTHER" id="PTHR10695">
    <property type="entry name" value="DEPHOSPHO-COA KINASE-RELATED"/>
    <property type="match status" value="1"/>
</dbReference>
<feature type="domain" description="Cytidyltransferase-like" evidence="1">
    <location>
        <begin position="196"/>
        <end position="254"/>
    </location>
</feature>
<dbReference type="GO" id="GO:0015937">
    <property type="term" value="P:coenzyme A biosynthetic process"/>
    <property type="evidence" value="ECO:0007669"/>
    <property type="project" value="TreeGrafter"/>
</dbReference>
<keyword evidence="3" id="KW-1185">Reference proteome</keyword>
<dbReference type="AlphaFoldDB" id="A0A8H4VLJ7"/>
<dbReference type="Gene3D" id="3.40.50.620">
    <property type="entry name" value="HUPs"/>
    <property type="match status" value="1"/>
</dbReference>
<dbReference type="InterPro" id="IPR014729">
    <property type="entry name" value="Rossmann-like_a/b/a_fold"/>
</dbReference>
<sequence length="367" mass="41047">MTTTSNPDAPFPPSHDVVDNVMLLSTLPNLRTPHFLIPVIDHAAKSARKRLIIVLFSRHFNVQYSQKDPLKKEYLTFPEISSLSRTASWDAVQRLLTFIYVQATKVAYGLNNVLMEIDVLLKGFNEDVDPNIGNSMDICFRVTGDSIATPLPESVKLLRQAYLRPGEREMEPTMSSIGTPNLSGHTLPPTYPVTALGGTFDHLHSGHKILLSMGAYITSKKLIVGMTDDVLLQNKSNKHILQSFPVRKENVRKFLNMFKPDIIADIVPIDDVYGPTGWDPDVQALVVSKETVGGAEAIEKHRAEKNLPPLQPFLIDVISATSASLDHEDVNFLKEHKLGSSYIRQWIVDNNKQVEKEEARLKEETTS</sequence>
<dbReference type="InterPro" id="IPR004821">
    <property type="entry name" value="Cyt_trans-like"/>
</dbReference>
<dbReference type="SUPFAM" id="SSF52374">
    <property type="entry name" value="Nucleotidylyl transferase"/>
    <property type="match status" value="1"/>
</dbReference>
<accession>A0A8H4VLJ7</accession>
<proteinExistence type="predicted"/>
<evidence type="ECO:0000313" key="2">
    <source>
        <dbReference type="EMBL" id="KAF4615236.1"/>
    </source>
</evidence>
<evidence type="ECO:0000313" key="3">
    <source>
        <dbReference type="Proteomes" id="UP000521872"/>
    </source>
</evidence>
<evidence type="ECO:0000259" key="1">
    <source>
        <dbReference type="Pfam" id="PF01467"/>
    </source>
</evidence>
<dbReference type="Proteomes" id="UP000521872">
    <property type="component" value="Unassembled WGS sequence"/>
</dbReference>
<protein>
    <recommendedName>
        <fullName evidence="1">Cytidyltransferase-like domain-containing protein</fullName>
    </recommendedName>
</protein>
<gene>
    <name evidence="2" type="ORF">D9613_002635</name>
</gene>
<reference evidence="2 3" key="1">
    <citation type="submission" date="2019-12" db="EMBL/GenBank/DDBJ databases">
        <authorList>
            <person name="Floudas D."/>
            <person name="Bentzer J."/>
            <person name="Ahren D."/>
            <person name="Johansson T."/>
            <person name="Persson P."/>
            <person name="Tunlid A."/>
        </authorList>
    </citation>
    <scope>NUCLEOTIDE SEQUENCE [LARGE SCALE GENOMIC DNA]</scope>
    <source>
        <strain evidence="2 3">CBS 102.39</strain>
    </source>
</reference>
<comment type="caution">
    <text evidence="2">The sequence shown here is derived from an EMBL/GenBank/DDBJ whole genome shotgun (WGS) entry which is preliminary data.</text>
</comment>
<dbReference type="GO" id="GO:0004140">
    <property type="term" value="F:dephospho-CoA kinase activity"/>
    <property type="evidence" value="ECO:0007669"/>
    <property type="project" value="TreeGrafter"/>
</dbReference>
<dbReference type="EMBL" id="JAACJL010000044">
    <property type="protein sequence ID" value="KAF4615236.1"/>
    <property type="molecule type" value="Genomic_DNA"/>
</dbReference>
<dbReference type="PANTHER" id="PTHR10695:SF46">
    <property type="entry name" value="BIFUNCTIONAL COENZYME A SYNTHASE-RELATED"/>
    <property type="match status" value="1"/>
</dbReference>
<name>A0A8H4VLJ7_9AGAR</name>
<organism evidence="2 3">
    <name type="scientific">Agrocybe pediades</name>
    <dbReference type="NCBI Taxonomy" id="84607"/>
    <lineage>
        <taxon>Eukaryota</taxon>
        <taxon>Fungi</taxon>
        <taxon>Dikarya</taxon>
        <taxon>Basidiomycota</taxon>
        <taxon>Agaricomycotina</taxon>
        <taxon>Agaricomycetes</taxon>
        <taxon>Agaricomycetidae</taxon>
        <taxon>Agaricales</taxon>
        <taxon>Agaricineae</taxon>
        <taxon>Strophariaceae</taxon>
        <taxon>Agrocybe</taxon>
    </lineage>
</organism>
<dbReference type="Pfam" id="PF01467">
    <property type="entry name" value="CTP_transf_like"/>
    <property type="match status" value="1"/>
</dbReference>